<proteinExistence type="predicted"/>
<keyword evidence="2" id="KW-1185">Reference proteome</keyword>
<evidence type="ECO:0000313" key="1">
    <source>
        <dbReference type="EMBL" id="GFS81344.1"/>
    </source>
</evidence>
<name>A0A8X6MWI8_NEPPI</name>
<reference evidence="1" key="1">
    <citation type="submission" date="2020-08" db="EMBL/GenBank/DDBJ databases">
        <title>Multicomponent nature underlies the extraordinary mechanical properties of spider dragline silk.</title>
        <authorList>
            <person name="Kono N."/>
            <person name="Nakamura H."/>
            <person name="Mori M."/>
            <person name="Yoshida Y."/>
            <person name="Ohtoshi R."/>
            <person name="Malay A.D."/>
            <person name="Moran D.A.P."/>
            <person name="Tomita M."/>
            <person name="Numata K."/>
            <person name="Arakawa K."/>
        </authorList>
    </citation>
    <scope>NUCLEOTIDE SEQUENCE</scope>
</reference>
<dbReference type="OrthoDB" id="7763418at2759"/>
<organism evidence="1 2">
    <name type="scientific">Nephila pilipes</name>
    <name type="common">Giant wood spider</name>
    <name type="synonym">Nephila maculata</name>
    <dbReference type="NCBI Taxonomy" id="299642"/>
    <lineage>
        <taxon>Eukaryota</taxon>
        <taxon>Metazoa</taxon>
        <taxon>Ecdysozoa</taxon>
        <taxon>Arthropoda</taxon>
        <taxon>Chelicerata</taxon>
        <taxon>Arachnida</taxon>
        <taxon>Araneae</taxon>
        <taxon>Araneomorphae</taxon>
        <taxon>Entelegynae</taxon>
        <taxon>Araneoidea</taxon>
        <taxon>Nephilidae</taxon>
        <taxon>Nephila</taxon>
    </lineage>
</organism>
<dbReference type="AlphaFoldDB" id="A0A8X6MWI8"/>
<protein>
    <submittedName>
        <fullName evidence="1">Uncharacterized protein</fullName>
    </submittedName>
</protein>
<gene>
    <name evidence="1" type="ORF">NPIL_449371</name>
</gene>
<evidence type="ECO:0000313" key="2">
    <source>
        <dbReference type="Proteomes" id="UP000887013"/>
    </source>
</evidence>
<accession>A0A8X6MWI8</accession>
<sequence length="75" mass="8361">MPHSAVVKSDRDTTKVGLAYDASSKGKGKRSLNECLMSEEPTLNLKILDVISGFRKQKYAFNKDIERAFLNIGID</sequence>
<comment type="caution">
    <text evidence="1">The sequence shown here is derived from an EMBL/GenBank/DDBJ whole genome shotgun (WGS) entry which is preliminary data.</text>
</comment>
<dbReference type="Proteomes" id="UP000887013">
    <property type="component" value="Unassembled WGS sequence"/>
</dbReference>
<dbReference type="EMBL" id="BMAW01097733">
    <property type="protein sequence ID" value="GFS81344.1"/>
    <property type="molecule type" value="Genomic_DNA"/>
</dbReference>